<feature type="compositionally biased region" description="Acidic residues" evidence="6">
    <location>
        <begin position="26"/>
        <end position="38"/>
    </location>
</feature>
<feature type="compositionally biased region" description="Low complexity" evidence="6">
    <location>
        <begin position="1"/>
        <end position="25"/>
    </location>
</feature>
<feature type="transmembrane region" description="Helical" evidence="7">
    <location>
        <begin position="137"/>
        <end position="160"/>
    </location>
</feature>
<dbReference type="AlphaFoldDB" id="A0A8J4UUQ9"/>
<keyword evidence="9" id="KW-1185">Reference proteome</keyword>
<feature type="region of interest" description="Disordered" evidence="6">
    <location>
        <begin position="1"/>
        <end position="94"/>
    </location>
</feature>
<feature type="transmembrane region" description="Helical" evidence="7">
    <location>
        <begin position="190"/>
        <end position="213"/>
    </location>
</feature>
<feature type="compositionally biased region" description="Polar residues" evidence="6">
    <location>
        <begin position="40"/>
        <end position="52"/>
    </location>
</feature>
<dbReference type="Proteomes" id="UP000695562">
    <property type="component" value="Unassembled WGS sequence"/>
</dbReference>
<evidence type="ECO:0000313" key="9">
    <source>
        <dbReference type="Proteomes" id="UP000695562"/>
    </source>
</evidence>
<evidence type="ECO:0000256" key="7">
    <source>
        <dbReference type="SAM" id="Phobius"/>
    </source>
</evidence>
<gene>
    <name evidence="8" type="ORF">CYY_002914</name>
</gene>
<feature type="transmembrane region" description="Helical" evidence="7">
    <location>
        <begin position="415"/>
        <end position="432"/>
    </location>
</feature>
<reference evidence="8" key="1">
    <citation type="submission" date="2020-01" db="EMBL/GenBank/DDBJ databases">
        <title>Development of genomics and gene disruption for Polysphondylium violaceum indicates a role for the polyketide synthase stlB in stalk morphogenesis.</title>
        <authorList>
            <person name="Narita B."/>
            <person name="Kawabe Y."/>
            <person name="Kin K."/>
            <person name="Saito T."/>
            <person name="Gibbs R."/>
            <person name="Kuspa A."/>
            <person name="Muzny D."/>
            <person name="Queller D."/>
            <person name="Richards S."/>
            <person name="Strassman J."/>
            <person name="Sucgang R."/>
            <person name="Worley K."/>
            <person name="Schaap P."/>
        </authorList>
    </citation>
    <scope>NUCLEOTIDE SEQUENCE</scope>
    <source>
        <strain evidence="8">QSvi11</strain>
    </source>
</reference>
<evidence type="ECO:0000256" key="3">
    <source>
        <dbReference type="ARBA" id="ARBA00022692"/>
    </source>
</evidence>
<feature type="transmembrane region" description="Helical" evidence="7">
    <location>
        <begin position="384"/>
        <end position="409"/>
    </location>
</feature>
<dbReference type="Pfam" id="PF07947">
    <property type="entry name" value="YhhN"/>
    <property type="match status" value="1"/>
</dbReference>
<dbReference type="EMBL" id="AJWJ01000086">
    <property type="protein sequence ID" value="KAF2075781.1"/>
    <property type="molecule type" value="Genomic_DNA"/>
</dbReference>
<comment type="subcellular location">
    <subcellularLocation>
        <location evidence="1">Membrane</location>
        <topology evidence="1">Multi-pass membrane protein</topology>
    </subcellularLocation>
</comment>
<feature type="compositionally biased region" description="Acidic residues" evidence="6">
    <location>
        <begin position="58"/>
        <end position="73"/>
    </location>
</feature>
<protein>
    <recommendedName>
        <fullName evidence="10">Transmembrane protein</fullName>
    </recommendedName>
</protein>
<keyword evidence="4 7" id="KW-1133">Transmembrane helix</keyword>
<comment type="similarity">
    <text evidence="2">Belongs to the TMEM86 family.</text>
</comment>
<feature type="transmembrane region" description="Helical" evidence="7">
    <location>
        <begin position="260"/>
        <end position="283"/>
    </location>
</feature>
<dbReference type="GO" id="GO:0016020">
    <property type="term" value="C:membrane"/>
    <property type="evidence" value="ECO:0007669"/>
    <property type="project" value="UniProtKB-SubCell"/>
</dbReference>
<dbReference type="InterPro" id="IPR012506">
    <property type="entry name" value="TMEM86B-like"/>
</dbReference>
<organism evidence="8 9">
    <name type="scientific">Polysphondylium violaceum</name>
    <dbReference type="NCBI Taxonomy" id="133409"/>
    <lineage>
        <taxon>Eukaryota</taxon>
        <taxon>Amoebozoa</taxon>
        <taxon>Evosea</taxon>
        <taxon>Eumycetozoa</taxon>
        <taxon>Dictyostelia</taxon>
        <taxon>Dictyosteliales</taxon>
        <taxon>Dictyosteliaceae</taxon>
        <taxon>Polysphondylium</taxon>
    </lineage>
</organism>
<comment type="caution">
    <text evidence="8">The sequence shown here is derived from an EMBL/GenBank/DDBJ whole genome shotgun (WGS) entry which is preliminary data.</text>
</comment>
<proteinExistence type="inferred from homology"/>
<keyword evidence="5 7" id="KW-0472">Membrane</keyword>
<evidence type="ECO:0000256" key="5">
    <source>
        <dbReference type="ARBA" id="ARBA00023136"/>
    </source>
</evidence>
<keyword evidence="3 7" id="KW-0812">Transmembrane</keyword>
<evidence type="ECO:0000256" key="4">
    <source>
        <dbReference type="ARBA" id="ARBA00022989"/>
    </source>
</evidence>
<feature type="compositionally biased region" description="Low complexity" evidence="6">
    <location>
        <begin position="74"/>
        <end position="89"/>
    </location>
</feature>
<accession>A0A8J4UUQ9</accession>
<feature type="transmembrane region" description="Helical" evidence="7">
    <location>
        <begin position="225"/>
        <end position="248"/>
    </location>
</feature>
<sequence>MSNISNSIISNNDNNDNNGNNNNNYTDDDDDSDHEEQDQLIKNKNNIFAKQQNYYDDNSYEDSSSDSDDDDGDNYSNSDIEYNSNNVNKNSKDKKTVVINKKSNHSPFTSNDVIYKSDPFQEKIPTKSNNKTALPFTFYRGFCVILCVVIYLVLAVTYFFEFRFLSIHPAAPTSSTDDPGREQAIMKRDWVYYLFLINRPLVLVPLLIILPLYALNNAKTIKYSLFIAVAICLSIVGDCLYSFQISVIDSSMSEIYKEMIYFFYLVFYMLSKLFYTVAFIVGIGKRIKIRLFQAIPFYTYAATLVLLVVFSKTIAPMIITPSNIPESGFSLEALSTSSSSTSSLVDIDPTHLSLIIIYSFVEATLMWRAVSLTSSFPGSNPTRLLLWLNVLGSLVFCITDTLILINQFYYRLNGIFYYSTGGIWLGHALIAFSTPRRLDVREYIFKVFGMNTSKYFKYKYINS</sequence>
<evidence type="ECO:0000256" key="6">
    <source>
        <dbReference type="SAM" id="MobiDB-lite"/>
    </source>
</evidence>
<evidence type="ECO:0000313" key="8">
    <source>
        <dbReference type="EMBL" id="KAF2075781.1"/>
    </source>
</evidence>
<evidence type="ECO:0008006" key="10">
    <source>
        <dbReference type="Google" id="ProtNLM"/>
    </source>
</evidence>
<name>A0A8J4UUQ9_9MYCE</name>
<evidence type="ECO:0000256" key="2">
    <source>
        <dbReference type="ARBA" id="ARBA00007375"/>
    </source>
</evidence>
<dbReference type="OrthoDB" id="20703at2759"/>
<feature type="transmembrane region" description="Helical" evidence="7">
    <location>
        <begin position="295"/>
        <end position="319"/>
    </location>
</feature>
<evidence type="ECO:0000256" key="1">
    <source>
        <dbReference type="ARBA" id="ARBA00004141"/>
    </source>
</evidence>
<feature type="transmembrane region" description="Helical" evidence="7">
    <location>
        <begin position="352"/>
        <end position="372"/>
    </location>
</feature>